<sequence length="59" mass="7182">MDNLRDEAIRWAYDTYDDIMLDMPLFFGFEVMRCNFVIFYGVEYGIDMYCVHFLITSKF</sequence>
<proteinExistence type="predicted"/>
<protein>
    <submittedName>
        <fullName evidence="1">Uncharacterized protein</fullName>
    </submittedName>
</protein>
<dbReference type="EMBL" id="AAHNOX010000030">
    <property type="protein sequence ID" value="EBY2538889.1"/>
    <property type="molecule type" value="Genomic_DNA"/>
</dbReference>
<reference evidence="1" key="1">
    <citation type="submission" date="2018-07" db="EMBL/GenBank/DDBJ databases">
        <authorList>
            <person name="Ashton P.M."/>
            <person name="Dallman T."/>
            <person name="Nair S."/>
            <person name="De Pinna E."/>
            <person name="Peters T."/>
            <person name="Grant K."/>
        </authorList>
    </citation>
    <scope>NUCLEOTIDE SEQUENCE</scope>
    <source>
        <strain evidence="1">563413</strain>
    </source>
</reference>
<name>A0A5X5PX68_SALET</name>
<dbReference type="AlphaFoldDB" id="A0A5X5PX68"/>
<accession>A0A5X5PX68</accession>
<organism evidence="1">
    <name type="scientific">Salmonella enterica subsp. enterica serovar Offa</name>
    <dbReference type="NCBI Taxonomy" id="2564879"/>
    <lineage>
        <taxon>Bacteria</taxon>
        <taxon>Pseudomonadati</taxon>
        <taxon>Pseudomonadota</taxon>
        <taxon>Gammaproteobacteria</taxon>
        <taxon>Enterobacterales</taxon>
        <taxon>Enterobacteriaceae</taxon>
        <taxon>Salmonella</taxon>
    </lineage>
</organism>
<evidence type="ECO:0000313" key="1">
    <source>
        <dbReference type="EMBL" id="EBY2538889.1"/>
    </source>
</evidence>
<comment type="caution">
    <text evidence="1">The sequence shown here is derived from an EMBL/GenBank/DDBJ whole genome shotgun (WGS) entry which is preliminary data.</text>
</comment>
<gene>
    <name evidence="1" type="ORF">DU925_23550</name>
</gene>